<dbReference type="Proteomes" id="UP000232323">
    <property type="component" value="Unassembled WGS sequence"/>
</dbReference>
<dbReference type="AlphaFoldDB" id="A0A250XPM9"/>
<sequence length="99" mass="11123">MHCRLDDKFTRAIDFNTVINGTDPDLNILPANGYKYALWQDGKYSVLLDPNVSRVDITPNLQSQGVSSKENPVTVSFNIIAGNTWLYIELLCKVYKALS</sequence>
<name>A0A250XPM9_9CHLO</name>
<evidence type="ECO:0000313" key="2">
    <source>
        <dbReference type="Proteomes" id="UP000232323"/>
    </source>
</evidence>
<proteinExistence type="predicted"/>
<organism evidence="1 2">
    <name type="scientific">Chlamydomonas eustigma</name>
    <dbReference type="NCBI Taxonomy" id="1157962"/>
    <lineage>
        <taxon>Eukaryota</taxon>
        <taxon>Viridiplantae</taxon>
        <taxon>Chlorophyta</taxon>
        <taxon>core chlorophytes</taxon>
        <taxon>Chlorophyceae</taxon>
        <taxon>CS clade</taxon>
        <taxon>Chlamydomonadales</taxon>
        <taxon>Chlamydomonadaceae</taxon>
        <taxon>Chlamydomonas</taxon>
    </lineage>
</organism>
<gene>
    <name evidence="1" type="ORF">CEUSTIGMA_g12447.t1</name>
</gene>
<reference evidence="1 2" key="1">
    <citation type="submission" date="2017-08" db="EMBL/GenBank/DDBJ databases">
        <title>Acidophilic green algal genome provides insights into adaptation to an acidic environment.</title>
        <authorList>
            <person name="Hirooka S."/>
            <person name="Hirose Y."/>
            <person name="Kanesaki Y."/>
            <person name="Higuchi S."/>
            <person name="Fujiwara T."/>
            <person name="Onuma R."/>
            <person name="Era A."/>
            <person name="Ohbayashi R."/>
            <person name="Uzuka A."/>
            <person name="Nozaki H."/>
            <person name="Yoshikawa H."/>
            <person name="Miyagishima S.Y."/>
        </authorList>
    </citation>
    <scope>NUCLEOTIDE SEQUENCE [LARGE SCALE GENOMIC DNA]</scope>
    <source>
        <strain evidence="1 2">NIES-2499</strain>
    </source>
</reference>
<accession>A0A250XPM9</accession>
<dbReference type="EMBL" id="BEGY01000146">
    <property type="protein sequence ID" value="GAX85027.1"/>
    <property type="molecule type" value="Genomic_DNA"/>
</dbReference>
<keyword evidence="2" id="KW-1185">Reference proteome</keyword>
<comment type="caution">
    <text evidence="1">The sequence shown here is derived from an EMBL/GenBank/DDBJ whole genome shotgun (WGS) entry which is preliminary data.</text>
</comment>
<evidence type="ECO:0000313" key="1">
    <source>
        <dbReference type="EMBL" id="GAX85027.1"/>
    </source>
</evidence>
<protein>
    <submittedName>
        <fullName evidence="1">Uncharacterized protein</fullName>
    </submittedName>
</protein>